<dbReference type="EMBL" id="UYRR01007841">
    <property type="protein sequence ID" value="VDK23928.1"/>
    <property type="molecule type" value="Genomic_DNA"/>
</dbReference>
<proteinExistence type="predicted"/>
<organism evidence="3">
    <name type="scientific">Anisakis simplex</name>
    <name type="common">Herring worm</name>
    <dbReference type="NCBI Taxonomy" id="6269"/>
    <lineage>
        <taxon>Eukaryota</taxon>
        <taxon>Metazoa</taxon>
        <taxon>Ecdysozoa</taxon>
        <taxon>Nematoda</taxon>
        <taxon>Chromadorea</taxon>
        <taxon>Rhabditida</taxon>
        <taxon>Spirurina</taxon>
        <taxon>Ascaridomorpha</taxon>
        <taxon>Ascaridoidea</taxon>
        <taxon>Anisakidae</taxon>
        <taxon>Anisakis</taxon>
        <taxon>Anisakis simplex complex</taxon>
    </lineage>
</organism>
<evidence type="ECO:0000313" key="1">
    <source>
        <dbReference type="EMBL" id="VDK23928.1"/>
    </source>
</evidence>
<dbReference type="AlphaFoldDB" id="A0A0M3JAP4"/>
<name>A0A0M3JAP4_ANISI</name>
<dbReference type="WBParaSite" id="ASIM_0000466601-mRNA-1">
    <property type="protein sequence ID" value="ASIM_0000466601-mRNA-1"/>
    <property type="gene ID" value="ASIM_0000466601"/>
</dbReference>
<evidence type="ECO:0000313" key="2">
    <source>
        <dbReference type="Proteomes" id="UP000267096"/>
    </source>
</evidence>
<evidence type="ECO:0000313" key="3">
    <source>
        <dbReference type="WBParaSite" id="ASIM_0000466601-mRNA-1"/>
    </source>
</evidence>
<sequence length="153" mass="18429">MAPSAPEVMSDDDWRRLLTQPSLSERVSFLRYLAITQYRAKQDLLKKQSADEAYIEYIKEQQRQFESGGMGYGPRMYQIMMNPLRNKKRLHQLYGARVWRTMRLDEKPHVVFDMQFIDEMAEKRRNIIGNQMQYLISVRSQLIQIWIQFLMFI</sequence>
<reference evidence="1 2" key="2">
    <citation type="submission" date="2018-11" db="EMBL/GenBank/DDBJ databases">
        <authorList>
            <consortium name="Pathogen Informatics"/>
        </authorList>
    </citation>
    <scope>NUCLEOTIDE SEQUENCE [LARGE SCALE GENOMIC DNA]</scope>
</reference>
<protein>
    <submittedName>
        <fullName evidence="1 3">Uncharacterized protein</fullName>
    </submittedName>
</protein>
<keyword evidence="2" id="KW-1185">Reference proteome</keyword>
<dbReference type="OrthoDB" id="9976048at2759"/>
<reference evidence="3" key="1">
    <citation type="submission" date="2017-02" db="UniProtKB">
        <authorList>
            <consortium name="WormBaseParasite"/>
        </authorList>
    </citation>
    <scope>IDENTIFICATION</scope>
</reference>
<dbReference type="Proteomes" id="UP000267096">
    <property type="component" value="Unassembled WGS sequence"/>
</dbReference>
<gene>
    <name evidence="1" type="ORF">ASIM_LOCUS4481</name>
</gene>
<accession>A0A0M3JAP4</accession>